<reference evidence="1 2" key="1">
    <citation type="journal article" date="2015" name="Nature">
        <title>rRNA introns, odd ribosomes, and small enigmatic genomes across a large radiation of phyla.</title>
        <authorList>
            <person name="Brown C.T."/>
            <person name="Hug L.A."/>
            <person name="Thomas B.C."/>
            <person name="Sharon I."/>
            <person name="Castelle C.J."/>
            <person name="Singh A."/>
            <person name="Wilkins M.J."/>
            <person name="Williams K.H."/>
            <person name="Banfield J.F."/>
        </authorList>
    </citation>
    <scope>NUCLEOTIDE SEQUENCE [LARGE SCALE GENOMIC DNA]</scope>
</reference>
<dbReference type="Pfam" id="PF04107">
    <property type="entry name" value="GCS2"/>
    <property type="match status" value="1"/>
</dbReference>
<dbReference type="GO" id="GO:0004357">
    <property type="term" value="F:glutamate-cysteine ligase activity"/>
    <property type="evidence" value="ECO:0007669"/>
    <property type="project" value="InterPro"/>
</dbReference>
<dbReference type="Gene3D" id="3.30.590.20">
    <property type="match status" value="1"/>
</dbReference>
<evidence type="ECO:0000313" key="1">
    <source>
        <dbReference type="EMBL" id="KKW36426.1"/>
    </source>
</evidence>
<dbReference type="PANTHER" id="PTHR36510">
    <property type="entry name" value="GLUTAMATE--CYSTEINE LIGASE 2-RELATED"/>
    <property type="match status" value="1"/>
</dbReference>
<proteinExistence type="predicted"/>
<keyword evidence="1" id="KW-0436">Ligase</keyword>
<organism evidence="1 2">
    <name type="scientific">Candidatus Uhrbacteria bacterium GW2011_GWC2_53_7</name>
    <dbReference type="NCBI Taxonomy" id="1618986"/>
    <lineage>
        <taxon>Bacteria</taxon>
        <taxon>Candidatus Uhriibacteriota</taxon>
    </lineage>
</organism>
<dbReference type="InterPro" id="IPR006336">
    <property type="entry name" value="GCS2"/>
</dbReference>
<dbReference type="AlphaFoldDB" id="A0A0G1XZL6"/>
<dbReference type="InterPro" id="IPR014746">
    <property type="entry name" value="Gln_synth/guanido_kin_cat_dom"/>
</dbReference>
<dbReference type="PANTHER" id="PTHR36510:SF1">
    <property type="entry name" value="GLUTAMATE--CYSTEINE LIGASE 2-RELATED"/>
    <property type="match status" value="1"/>
</dbReference>
<gene>
    <name evidence="1" type="ORF">UY82_C0025G0002</name>
</gene>
<dbReference type="Proteomes" id="UP000033865">
    <property type="component" value="Unassembled WGS sequence"/>
</dbReference>
<name>A0A0G1XZL6_9BACT</name>
<dbReference type="SUPFAM" id="SSF55931">
    <property type="entry name" value="Glutamine synthetase/guanido kinase"/>
    <property type="match status" value="1"/>
</dbReference>
<sequence>MRPFGLFERFGLELEYMVVDPKHWMIRPIVDEVLSARAGMTVSDWRDGEVEWSNELVNHVVEIKVAQPVSSLEGIERVFHERILAMRPSLEKLGATLLPGAMHPFMDPTCETSIWPHESREIYELYDRIFNCQRHGWANVQSAHLNISFQTDEEFARLHAAVRVLLPLLPALYAASPIADGHTTGFADTRLDYYRTNQERLPPLGGDIIPERVWSEAEYEQEIFEPINKAIAPLDPEHVLSKYFLNSRGAIARFDRGSIEIRLNDTQECPRADAAFARLVISVLQAGWETNELKALLLATIQDARHAKIMDGRFAELFGLPHREMKAGAIWKHLIETVGTADDADVYETYLEHGTLSERMLGEVSKTPSRDELKTLCQKLNACLFENRMLIP</sequence>
<comment type="caution">
    <text evidence="1">The sequence shown here is derived from an EMBL/GenBank/DDBJ whole genome shotgun (WGS) entry which is preliminary data.</text>
</comment>
<protein>
    <submittedName>
        <fullName evidence="1">GCS2 glutamate-cysteine ligase</fullName>
    </submittedName>
</protein>
<dbReference type="GO" id="GO:0042398">
    <property type="term" value="P:modified amino acid biosynthetic process"/>
    <property type="evidence" value="ECO:0007669"/>
    <property type="project" value="InterPro"/>
</dbReference>
<accession>A0A0G1XZL6</accession>
<dbReference type="InterPro" id="IPR050141">
    <property type="entry name" value="GCL_type2/YbdK_subfam"/>
</dbReference>
<dbReference type="EMBL" id="LCRN01000025">
    <property type="protein sequence ID" value="KKW36426.1"/>
    <property type="molecule type" value="Genomic_DNA"/>
</dbReference>
<evidence type="ECO:0000313" key="2">
    <source>
        <dbReference type="Proteomes" id="UP000033865"/>
    </source>
</evidence>
<dbReference type="PATRIC" id="fig|1618986.3.peg.304"/>